<dbReference type="GO" id="GO:0016787">
    <property type="term" value="F:hydrolase activity"/>
    <property type="evidence" value="ECO:0007669"/>
    <property type="project" value="UniProtKB-KW"/>
</dbReference>
<dbReference type="EMBL" id="JBHSMR010000008">
    <property type="protein sequence ID" value="MFC5477740.1"/>
    <property type="molecule type" value="Genomic_DNA"/>
</dbReference>
<keyword evidence="1" id="KW-0472">Membrane</keyword>
<keyword evidence="1" id="KW-0812">Transmembrane</keyword>
<reference evidence="4" key="1">
    <citation type="journal article" date="2019" name="Int. J. Syst. Evol. Microbiol.">
        <title>The Global Catalogue of Microorganisms (GCM) 10K type strain sequencing project: providing services to taxonomists for standard genome sequencing and annotation.</title>
        <authorList>
            <consortium name="The Broad Institute Genomics Platform"/>
            <consortium name="The Broad Institute Genome Sequencing Center for Infectious Disease"/>
            <person name="Wu L."/>
            <person name="Ma J."/>
        </authorList>
    </citation>
    <scope>NUCLEOTIDE SEQUENCE [LARGE SCALE GENOMIC DNA]</scope>
    <source>
        <strain evidence="4">CCUG 43111</strain>
    </source>
</reference>
<feature type="transmembrane region" description="Helical" evidence="1">
    <location>
        <begin position="40"/>
        <end position="61"/>
    </location>
</feature>
<feature type="domain" description="CAAX prenyl protease 2/Lysostaphin resistance protein A-like" evidence="2">
    <location>
        <begin position="132"/>
        <end position="235"/>
    </location>
</feature>
<feature type="transmembrane region" description="Helical" evidence="1">
    <location>
        <begin position="81"/>
        <end position="103"/>
    </location>
</feature>
<keyword evidence="3" id="KW-0378">Hydrolase</keyword>
<feature type="transmembrane region" description="Helical" evidence="1">
    <location>
        <begin position="123"/>
        <end position="145"/>
    </location>
</feature>
<dbReference type="EC" id="3.4.-.-" evidence="3"/>
<sequence>MQRIDVKPFWHALPFGIAGLTLVFVLASSAGRAAAMFGPASWRALMAVLCIAMAALPWLVLSRTGRRQIGLQRPRNWRWAALGLVLGALAATFCYLFGAAFFGASAEHPFVSVARNYQLQPTAGWSLLRLHLTFTIAACLFSPIGEEIFYRGLLQKVLEDRCGARRATLMEASLFALVHLCHHGILVTSAGLQVLPLSGALWVAQMFALSLLFAWLRRRGESILPAILAHAAFNAAMNGWIFARLWP</sequence>
<gene>
    <name evidence="3" type="ORF">ACFPQ5_06045</name>
</gene>
<dbReference type="Pfam" id="PF02517">
    <property type="entry name" value="Rce1-like"/>
    <property type="match status" value="1"/>
</dbReference>
<feature type="transmembrane region" description="Helical" evidence="1">
    <location>
        <begin position="197"/>
        <end position="216"/>
    </location>
</feature>
<comment type="caution">
    <text evidence="3">The sequence shown here is derived from an EMBL/GenBank/DDBJ whole genome shotgun (WGS) entry which is preliminary data.</text>
</comment>
<evidence type="ECO:0000313" key="3">
    <source>
        <dbReference type="EMBL" id="MFC5477740.1"/>
    </source>
</evidence>
<feature type="transmembrane region" description="Helical" evidence="1">
    <location>
        <begin position="166"/>
        <end position="185"/>
    </location>
</feature>
<keyword evidence="1" id="KW-1133">Transmembrane helix</keyword>
<dbReference type="InterPro" id="IPR003675">
    <property type="entry name" value="Rce1/LyrA-like_dom"/>
</dbReference>
<evidence type="ECO:0000259" key="2">
    <source>
        <dbReference type="Pfam" id="PF02517"/>
    </source>
</evidence>
<feature type="transmembrane region" description="Helical" evidence="1">
    <location>
        <begin position="12"/>
        <end position="34"/>
    </location>
</feature>
<protein>
    <submittedName>
        <fullName evidence="3">CPBP family intramembrane glutamic endopeptidase</fullName>
        <ecNumber evidence="3">3.4.-.-</ecNumber>
    </submittedName>
</protein>
<dbReference type="Proteomes" id="UP001596101">
    <property type="component" value="Unassembled WGS sequence"/>
</dbReference>
<evidence type="ECO:0000256" key="1">
    <source>
        <dbReference type="SAM" id="Phobius"/>
    </source>
</evidence>
<dbReference type="RefSeq" id="WP_379752369.1">
    <property type="nucleotide sequence ID" value="NZ_JBHSMR010000008.1"/>
</dbReference>
<organism evidence="3 4">
    <name type="scientific">Massilia suwonensis</name>
    <dbReference type="NCBI Taxonomy" id="648895"/>
    <lineage>
        <taxon>Bacteria</taxon>
        <taxon>Pseudomonadati</taxon>
        <taxon>Pseudomonadota</taxon>
        <taxon>Betaproteobacteria</taxon>
        <taxon>Burkholderiales</taxon>
        <taxon>Oxalobacteraceae</taxon>
        <taxon>Telluria group</taxon>
        <taxon>Massilia</taxon>
    </lineage>
</organism>
<name>A0ABW0MI05_9BURK</name>
<proteinExistence type="predicted"/>
<feature type="transmembrane region" description="Helical" evidence="1">
    <location>
        <begin position="223"/>
        <end position="243"/>
    </location>
</feature>
<keyword evidence="4" id="KW-1185">Reference proteome</keyword>
<evidence type="ECO:0000313" key="4">
    <source>
        <dbReference type="Proteomes" id="UP001596101"/>
    </source>
</evidence>
<accession>A0ABW0MI05</accession>